<feature type="compositionally biased region" description="Basic residues" evidence="1">
    <location>
        <begin position="173"/>
        <end position="190"/>
    </location>
</feature>
<feature type="region of interest" description="Disordered" evidence="1">
    <location>
        <begin position="44"/>
        <end position="75"/>
    </location>
</feature>
<dbReference type="AlphaFoldDB" id="A0A8H8A0N1"/>
<reference evidence="2 3" key="1">
    <citation type="journal article" name="Sci. Rep.">
        <title>Genome-scale phylogenetic analyses confirm Olpidium as the closest living zoosporic fungus to the non-flagellated, terrestrial fungi.</title>
        <authorList>
            <person name="Chang Y."/>
            <person name="Rochon D."/>
            <person name="Sekimoto S."/>
            <person name="Wang Y."/>
            <person name="Chovatia M."/>
            <person name="Sandor L."/>
            <person name="Salamov A."/>
            <person name="Grigoriev I.V."/>
            <person name="Stajich J.E."/>
            <person name="Spatafora J.W."/>
        </authorList>
    </citation>
    <scope>NUCLEOTIDE SEQUENCE [LARGE SCALE GENOMIC DNA]</scope>
    <source>
        <strain evidence="2">S191</strain>
    </source>
</reference>
<keyword evidence="3" id="KW-1185">Reference proteome</keyword>
<accession>A0A8H8A0N1</accession>
<feature type="region of interest" description="Disordered" evidence="1">
    <location>
        <begin position="250"/>
        <end position="355"/>
    </location>
</feature>
<feature type="compositionally biased region" description="Basic residues" evidence="1">
    <location>
        <begin position="559"/>
        <end position="568"/>
    </location>
</feature>
<feature type="compositionally biased region" description="Basic and acidic residues" evidence="1">
    <location>
        <begin position="274"/>
        <end position="290"/>
    </location>
</feature>
<comment type="caution">
    <text evidence="2">The sequence shown here is derived from an EMBL/GenBank/DDBJ whole genome shotgun (WGS) entry which is preliminary data.</text>
</comment>
<protein>
    <submittedName>
        <fullName evidence="2">Uncharacterized protein</fullName>
    </submittedName>
</protein>
<feature type="compositionally biased region" description="Low complexity" evidence="1">
    <location>
        <begin position="191"/>
        <end position="208"/>
    </location>
</feature>
<sequence length="603" mass="65239">MRLLADQIEVWPKRVYYVSAANAPKLRNAITTTFEHARAKLPALRERKKQQQQQMQQMQQLQQAQQAQQARESQMFAEGLKQAPLIDLKLPTARKGKAAQQQQQQQGQISAGAQTEAQVTASVAQSVQQQFPSWNVPTTVAGGHPQSQPPAALAHIARTETAKAQSPVPSTKKAGKKSAPKKPRAPKGKKAAAAAAKAPPVPTVASKAQPGQPVGLSASVEQSAPAQTSASAPVVVSTAGDAVRVVQAPAPTLGDVETTAARTSQSADVSRVPTPKEDDKSVQKENDAKRLAKINRLLFPYAKTPSRKRPIDSADGPGAGANDRGPLQKRKLFVEEPYVRRPRAPPRPPGRDHLPHKFCASLLRKLLGEPELEQAPTPPPDPVAGYKHAYREVPRNRALARLRKILGSREVGDKAAAPAKQTEVVSKCAPSIRRSAEAGAALARALQPLSDWGTPRVIRRLSGKARVENSPGGGRAHQTDETFEQRFVRTEAQTRQLTLPEPVVRGSSSPVTLLIWQPRWNAPNTTVLRQPRSVPEAHRDDPPPSPHTSSYPSPARASGSKRQRKTRRLCTTSVGGTPLGCSLIEVTQQHTRPSRLSIRALRP</sequence>
<dbReference type="EMBL" id="JAEFCI010001621">
    <property type="protein sequence ID" value="KAG5462781.1"/>
    <property type="molecule type" value="Genomic_DNA"/>
</dbReference>
<gene>
    <name evidence="2" type="ORF">BJ554DRAFT_3568</name>
</gene>
<evidence type="ECO:0000313" key="3">
    <source>
        <dbReference type="Proteomes" id="UP000673691"/>
    </source>
</evidence>
<feature type="region of interest" description="Disordered" evidence="1">
    <location>
        <begin position="526"/>
        <end position="574"/>
    </location>
</feature>
<feature type="compositionally biased region" description="Low complexity" evidence="1">
    <location>
        <begin position="222"/>
        <end position="233"/>
    </location>
</feature>
<feature type="region of interest" description="Disordered" evidence="1">
    <location>
        <begin position="135"/>
        <end position="233"/>
    </location>
</feature>
<organism evidence="2 3">
    <name type="scientific">Olpidium bornovanus</name>
    <dbReference type="NCBI Taxonomy" id="278681"/>
    <lineage>
        <taxon>Eukaryota</taxon>
        <taxon>Fungi</taxon>
        <taxon>Fungi incertae sedis</taxon>
        <taxon>Olpidiomycota</taxon>
        <taxon>Olpidiomycotina</taxon>
        <taxon>Olpidiomycetes</taxon>
        <taxon>Olpidiales</taxon>
        <taxon>Olpidiaceae</taxon>
        <taxon>Olpidium</taxon>
    </lineage>
</organism>
<feature type="compositionally biased region" description="Low complexity" evidence="1">
    <location>
        <begin position="51"/>
        <end position="70"/>
    </location>
</feature>
<feature type="region of interest" description="Disordered" evidence="1">
    <location>
        <begin position="464"/>
        <end position="483"/>
    </location>
</feature>
<name>A0A8H8A0N1_9FUNG</name>
<evidence type="ECO:0000256" key="1">
    <source>
        <dbReference type="SAM" id="MobiDB-lite"/>
    </source>
</evidence>
<evidence type="ECO:0000313" key="2">
    <source>
        <dbReference type="EMBL" id="KAG5462781.1"/>
    </source>
</evidence>
<proteinExistence type="predicted"/>
<dbReference type="Proteomes" id="UP000673691">
    <property type="component" value="Unassembled WGS sequence"/>
</dbReference>